<gene>
    <name evidence="4" type="ORF">B9T62_25685</name>
</gene>
<organism evidence="4 5">
    <name type="scientific">Paenibacillus donghaensis</name>
    <dbReference type="NCBI Taxonomy" id="414771"/>
    <lineage>
        <taxon>Bacteria</taxon>
        <taxon>Bacillati</taxon>
        <taxon>Bacillota</taxon>
        <taxon>Bacilli</taxon>
        <taxon>Bacillales</taxon>
        <taxon>Paenibacillaceae</taxon>
        <taxon>Paenibacillus</taxon>
    </lineage>
</organism>
<protein>
    <recommendedName>
        <fullName evidence="3">SLH domain-containing protein</fullName>
    </recommendedName>
</protein>
<dbReference type="InterPro" id="IPR001119">
    <property type="entry name" value="SLH_dom"/>
</dbReference>
<sequence>MKSNNTTFIHQTTKAALITTVALTLMLPAGLANAAVSSSSATGGAMSSAPATATTSVSSEPAVEGANPSVPADPAKVKFTKEQAIAKLKELFPTIKDATVSNVELGINNTFPVPEYQMVWSIQWQYQVGERGYGFSSQVDAITGDIISTYLSIPGEDNQAYYPPEFTEAQALEKAKEFIGRAAPSLKSTEIVYQNNNSLYSSGSTLFGPVNYNFSFKLLKNGIPSASNALMITVDGSGNITQFNKSVEALKYPSGVPAILKEQAEKKYDNSFDLGLYYVPLRNMNGAADKWILAWRPMNEALYSIDAQNGKYLDNTGTVIPGKVVFSEVPQGKDVFKPADVNRELTAEEAVKRVQQVATIPAARKLTGQSLGGDYSSPAQQVWRLNWEEPMVNFASMAPSRSYAEVDALTGEIRQFQLEQNSYLQELKPQSTAGAKKLTAEEAKQKAFTLVNKMYDKAASTLKLADYGADWSLAPDDAGYRYEFVRYYNGIPVSEGNVSVRLDLYGNLLSYTSSRSSDIDKFSSLETTPTVSREQALAEYKSQYMLELQYRSYGGYMGIGGYTSPSIKLVYTPTAKDVQKSIEVLSAITGKWVAQYGNLPSTSQVSVLATDIKDHPAEKALAELVKYNLLPLDAEGKVNPNEEITAGDWLNMLVKASNPYYSAYNMRADNKAVAGVNPEDPNYDALVFALERQWISKDSTPKLDGKLSREQLAVLLSSFLKYSKLSAYLSADEAVAKLSDVSQISNKGAVAIAMKLELLKAEDGKFNPQQNVTKAQAASIIMKLVELQGRTDQTIGQ</sequence>
<name>A0A2Z2KAZ8_9BACL</name>
<proteinExistence type="predicted"/>
<feature type="signal peptide" evidence="2">
    <location>
        <begin position="1"/>
        <end position="34"/>
    </location>
</feature>
<keyword evidence="2" id="KW-0732">Signal</keyword>
<reference evidence="4 5" key="1">
    <citation type="submission" date="2017-06" db="EMBL/GenBank/DDBJ databases">
        <title>Complete genome sequence of Paenibacillus donghaensis KCTC 13049T isolated from East Sea sediment, South Korea.</title>
        <authorList>
            <person name="Jung B.K."/>
            <person name="Hong S.-J."/>
            <person name="Shin J.-H."/>
        </authorList>
    </citation>
    <scope>NUCLEOTIDE SEQUENCE [LARGE SCALE GENOMIC DNA]</scope>
    <source>
        <strain evidence="4 5">KCTC 13049</strain>
    </source>
</reference>
<evidence type="ECO:0000313" key="5">
    <source>
        <dbReference type="Proteomes" id="UP000249890"/>
    </source>
</evidence>
<dbReference type="InterPro" id="IPR032599">
    <property type="entry name" value="YcdB/YcdC_rep_domain"/>
</dbReference>
<dbReference type="Proteomes" id="UP000249890">
    <property type="component" value="Chromosome"/>
</dbReference>
<dbReference type="AlphaFoldDB" id="A0A2Z2KAZ8"/>
<feature type="region of interest" description="Disordered" evidence="1">
    <location>
        <begin position="43"/>
        <end position="74"/>
    </location>
</feature>
<dbReference type="EMBL" id="CP021780">
    <property type="protein sequence ID" value="ASA23876.1"/>
    <property type="molecule type" value="Genomic_DNA"/>
</dbReference>
<dbReference type="OrthoDB" id="2652191at2"/>
<accession>A0A2Z2KAZ8</accession>
<feature type="chain" id="PRO_5016233045" description="SLH domain-containing protein" evidence="2">
    <location>
        <begin position="35"/>
        <end position="797"/>
    </location>
</feature>
<dbReference type="Pfam" id="PF00395">
    <property type="entry name" value="SLH"/>
    <property type="match status" value="1"/>
</dbReference>
<evidence type="ECO:0000313" key="4">
    <source>
        <dbReference type="EMBL" id="ASA23876.1"/>
    </source>
</evidence>
<dbReference type="Pfam" id="PF16244">
    <property type="entry name" value="DUF4901"/>
    <property type="match status" value="2"/>
</dbReference>
<dbReference type="KEGG" id="pdh:B9T62_25685"/>
<keyword evidence="5" id="KW-1185">Reference proteome</keyword>
<evidence type="ECO:0000256" key="2">
    <source>
        <dbReference type="SAM" id="SignalP"/>
    </source>
</evidence>
<dbReference type="RefSeq" id="WP_087917862.1">
    <property type="nucleotide sequence ID" value="NZ_CP021780.1"/>
</dbReference>
<dbReference type="PROSITE" id="PS51272">
    <property type="entry name" value="SLH"/>
    <property type="match status" value="1"/>
</dbReference>
<evidence type="ECO:0000256" key="1">
    <source>
        <dbReference type="SAM" id="MobiDB-lite"/>
    </source>
</evidence>
<evidence type="ECO:0000259" key="3">
    <source>
        <dbReference type="PROSITE" id="PS51272"/>
    </source>
</evidence>
<feature type="domain" description="SLH" evidence="3">
    <location>
        <begin position="733"/>
        <end position="795"/>
    </location>
</feature>
<feature type="compositionally biased region" description="Low complexity" evidence="1">
    <location>
        <begin position="43"/>
        <end position="59"/>
    </location>
</feature>